<protein>
    <submittedName>
        <fullName evidence="6">Putative leucine-rich repeat (LRR) family protein</fullName>
    </submittedName>
</protein>
<accession>A0A699I3Z3</accession>
<evidence type="ECO:0000256" key="5">
    <source>
        <dbReference type="SAM" id="SignalP"/>
    </source>
</evidence>
<proteinExistence type="predicted"/>
<dbReference type="GO" id="GO:0005576">
    <property type="term" value="C:extracellular region"/>
    <property type="evidence" value="ECO:0007669"/>
    <property type="project" value="UniProtKB-SubCell"/>
</dbReference>
<dbReference type="InterPro" id="IPR032675">
    <property type="entry name" value="LRR_dom_sf"/>
</dbReference>
<keyword evidence="2" id="KW-0964">Secreted</keyword>
<gene>
    <name evidence="6" type="ORF">Tci_480928</name>
</gene>
<comment type="caution">
    <text evidence="6">The sequence shown here is derived from an EMBL/GenBank/DDBJ whole genome shotgun (WGS) entry which is preliminary data.</text>
</comment>
<dbReference type="SUPFAM" id="SSF52058">
    <property type="entry name" value="L domain-like"/>
    <property type="match status" value="1"/>
</dbReference>
<feature type="signal peptide" evidence="5">
    <location>
        <begin position="1"/>
        <end position="23"/>
    </location>
</feature>
<evidence type="ECO:0000256" key="3">
    <source>
        <dbReference type="ARBA" id="ARBA00022729"/>
    </source>
</evidence>
<evidence type="ECO:0000256" key="4">
    <source>
        <dbReference type="ARBA" id="ARBA00022737"/>
    </source>
</evidence>
<evidence type="ECO:0000256" key="2">
    <source>
        <dbReference type="ARBA" id="ARBA00022525"/>
    </source>
</evidence>
<dbReference type="AlphaFoldDB" id="A0A699I3Z3"/>
<sequence>MQMIIFIFKLIVLVTFLVDRSVGGITSILDDPLKAIEDELDGLTFIDQRLAIVYPLIKNFKNTITSDPLNITGSWVGSDICSYKGFYCDNPPNNLTATTLASIDFNGFQLTAPSLDGFLDQLPDLALFHANSNFFSGTISSNIAKLPYLYEFDISNNLFTGPFPNSILAMNSLSFLDMRFNLFAGSIPPQLFTKDLDILFINNNNFIQKLAEILGNSHILYLTLANNKFFGSIPHSIAKYLSGTSEVLLLNNMLSGCLPYELGLLKDTVVFDAGNNLLTGPIPYSMGCLKKAEVINFAGNMLYGVVPEVVCAMGNLANLSLSDNYFIQAGPICRGLIKKGVLDVTKNCIPGLPGQRSMVECVAFFAKPRYCSYMHAYHYLPCWLPGFSDSLTELAPAPF</sequence>
<dbReference type="InterPro" id="IPR051582">
    <property type="entry name" value="LRR_extensin-like_regulator"/>
</dbReference>
<keyword evidence="4" id="KW-0677">Repeat</keyword>
<organism evidence="6">
    <name type="scientific">Tanacetum cinerariifolium</name>
    <name type="common">Dalmatian daisy</name>
    <name type="synonym">Chrysanthemum cinerariifolium</name>
    <dbReference type="NCBI Taxonomy" id="118510"/>
    <lineage>
        <taxon>Eukaryota</taxon>
        <taxon>Viridiplantae</taxon>
        <taxon>Streptophyta</taxon>
        <taxon>Embryophyta</taxon>
        <taxon>Tracheophyta</taxon>
        <taxon>Spermatophyta</taxon>
        <taxon>Magnoliopsida</taxon>
        <taxon>eudicotyledons</taxon>
        <taxon>Gunneridae</taxon>
        <taxon>Pentapetalae</taxon>
        <taxon>asterids</taxon>
        <taxon>campanulids</taxon>
        <taxon>Asterales</taxon>
        <taxon>Asteraceae</taxon>
        <taxon>Asteroideae</taxon>
        <taxon>Anthemideae</taxon>
        <taxon>Anthemidinae</taxon>
        <taxon>Tanacetum</taxon>
    </lineage>
</organism>
<evidence type="ECO:0000313" key="6">
    <source>
        <dbReference type="EMBL" id="GEZ08955.1"/>
    </source>
</evidence>
<dbReference type="PANTHER" id="PTHR32093:SF91">
    <property type="entry name" value="LEUCINE-RICH REPEAT-CONTAINING N-TERMINAL PLANT-TYPE DOMAIN-CONTAINING PROTEIN"/>
    <property type="match status" value="1"/>
</dbReference>
<feature type="chain" id="PRO_5025647698" evidence="5">
    <location>
        <begin position="24"/>
        <end position="399"/>
    </location>
</feature>
<dbReference type="PANTHER" id="PTHR32093">
    <property type="entry name" value="LEUCINE-RICH REPEAT EXTENSIN-LIKE PROTEIN 3-RELATED"/>
    <property type="match status" value="1"/>
</dbReference>
<dbReference type="Gene3D" id="3.80.10.10">
    <property type="entry name" value="Ribonuclease Inhibitor"/>
    <property type="match status" value="2"/>
</dbReference>
<name>A0A699I3Z3_TANCI</name>
<evidence type="ECO:0000256" key="1">
    <source>
        <dbReference type="ARBA" id="ARBA00004613"/>
    </source>
</evidence>
<comment type="subcellular location">
    <subcellularLocation>
        <location evidence="1">Secreted</location>
    </subcellularLocation>
</comment>
<reference evidence="6" key="1">
    <citation type="journal article" date="2019" name="Sci. Rep.">
        <title>Draft genome of Tanacetum cinerariifolium, the natural source of mosquito coil.</title>
        <authorList>
            <person name="Yamashiro T."/>
            <person name="Shiraishi A."/>
            <person name="Satake H."/>
            <person name="Nakayama K."/>
        </authorList>
    </citation>
    <scope>NUCLEOTIDE SEQUENCE</scope>
</reference>
<keyword evidence="3 5" id="KW-0732">Signal</keyword>
<dbReference type="EMBL" id="BKCJ010239703">
    <property type="protein sequence ID" value="GEZ08955.1"/>
    <property type="molecule type" value="Genomic_DNA"/>
</dbReference>